<reference evidence="2" key="1">
    <citation type="journal article" date="2020" name="Nat. Commun.">
        <title>Genome sequence of the cluster root forming white lupin.</title>
        <authorList>
            <person name="Hufnagel B."/>
            <person name="Marques A."/>
            <person name="Soriano A."/>
            <person name="Marques L."/>
            <person name="Divol F."/>
            <person name="Doumas P."/>
            <person name="Sallet E."/>
            <person name="Mancinotti D."/>
            <person name="Carrere S."/>
            <person name="Marande W."/>
            <person name="Arribat S."/>
            <person name="Keller J."/>
            <person name="Huneau C."/>
            <person name="Blein T."/>
            <person name="Aime D."/>
            <person name="Laguerre M."/>
            <person name="Taylor J."/>
            <person name="Schubert V."/>
            <person name="Nelson M."/>
            <person name="Geu-Flores F."/>
            <person name="Crespi M."/>
            <person name="Gallardo-Guerrero K."/>
            <person name="Delaux P.-M."/>
            <person name="Salse J."/>
            <person name="Berges H."/>
            <person name="Guyot R."/>
            <person name="Gouzy J."/>
            <person name="Peret B."/>
        </authorList>
    </citation>
    <scope>NUCLEOTIDE SEQUENCE [LARGE SCALE GENOMIC DNA]</scope>
    <source>
        <strain evidence="2">cv. Amiga</strain>
    </source>
</reference>
<evidence type="ECO:0000313" key="2">
    <source>
        <dbReference type="Proteomes" id="UP000447434"/>
    </source>
</evidence>
<comment type="caution">
    <text evidence="1">The sequence shown here is derived from an EMBL/GenBank/DDBJ whole genome shotgun (WGS) entry which is preliminary data.</text>
</comment>
<dbReference type="Proteomes" id="UP000447434">
    <property type="component" value="Chromosome 15"/>
</dbReference>
<gene>
    <name evidence="1" type="ORF">Lalb_Chr15g0076151</name>
</gene>
<dbReference type="EMBL" id="WOCE01000015">
    <property type="protein sequence ID" value="KAE9598024.1"/>
    <property type="molecule type" value="Genomic_DNA"/>
</dbReference>
<accession>A0A6A4PAV4</accession>
<dbReference type="AlphaFoldDB" id="A0A6A4PAV4"/>
<protein>
    <submittedName>
        <fullName evidence="1">Uncharacterized protein</fullName>
    </submittedName>
</protein>
<organism evidence="1 2">
    <name type="scientific">Lupinus albus</name>
    <name type="common">White lupine</name>
    <name type="synonym">Lupinus termis</name>
    <dbReference type="NCBI Taxonomy" id="3870"/>
    <lineage>
        <taxon>Eukaryota</taxon>
        <taxon>Viridiplantae</taxon>
        <taxon>Streptophyta</taxon>
        <taxon>Embryophyta</taxon>
        <taxon>Tracheophyta</taxon>
        <taxon>Spermatophyta</taxon>
        <taxon>Magnoliopsida</taxon>
        <taxon>eudicotyledons</taxon>
        <taxon>Gunneridae</taxon>
        <taxon>Pentapetalae</taxon>
        <taxon>rosids</taxon>
        <taxon>fabids</taxon>
        <taxon>Fabales</taxon>
        <taxon>Fabaceae</taxon>
        <taxon>Papilionoideae</taxon>
        <taxon>50 kb inversion clade</taxon>
        <taxon>genistoids sensu lato</taxon>
        <taxon>core genistoids</taxon>
        <taxon>Genisteae</taxon>
        <taxon>Lupinus</taxon>
    </lineage>
</organism>
<sequence length="196" mass="21535">MENVDITTSGSVDLVDGDWWPNSVKGGGEEEFSGGEDDDVENLLQNPYKAQSVIFGGSERFVVVAGKTQCNLSSHVSVSNNEKGDNTDIETKFFGDRKVVEALCLKKMECENGDDDEAAKWEKERKRKGKVSLHIHLTDVGPNVLLGPNKLLSTLIAIDQSQQILDDGNQNNSVQPRLEHVDNTRLGHNSTVLGRN</sequence>
<keyword evidence="2" id="KW-1185">Reference proteome</keyword>
<evidence type="ECO:0000313" key="1">
    <source>
        <dbReference type="EMBL" id="KAE9598024.1"/>
    </source>
</evidence>
<proteinExistence type="predicted"/>
<name>A0A6A4PAV4_LUPAL</name>